<gene>
    <name evidence="2" type="ORF">SAMN05216386_0942</name>
</gene>
<keyword evidence="3" id="KW-1185">Reference proteome</keyword>
<evidence type="ECO:0000313" key="2">
    <source>
        <dbReference type="EMBL" id="SFN43087.1"/>
    </source>
</evidence>
<dbReference type="RefSeq" id="WP_074795094.1">
    <property type="nucleotide sequence ID" value="NZ_FOVJ01000001.1"/>
</dbReference>
<name>A0A1I4YYR8_9PROT</name>
<accession>A0A1I4YYR8</accession>
<organism evidence="2 3">
    <name type="scientific">Nitrosospira briensis</name>
    <dbReference type="NCBI Taxonomy" id="35799"/>
    <lineage>
        <taxon>Bacteria</taxon>
        <taxon>Pseudomonadati</taxon>
        <taxon>Pseudomonadota</taxon>
        <taxon>Betaproteobacteria</taxon>
        <taxon>Nitrosomonadales</taxon>
        <taxon>Nitrosomonadaceae</taxon>
        <taxon>Nitrosospira</taxon>
    </lineage>
</organism>
<evidence type="ECO:0000259" key="1">
    <source>
        <dbReference type="SMART" id="SM00507"/>
    </source>
</evidence>
<sequence>MKLLTALSEGWSNEELKASVEAYVEMQRNERAGHLIIKQHYYSKLAKTFGRSEKAFEQRMQNISYVLSLMGRSWLTGLKPAKNVDADIADQIEKLLTQLEGQKVARIAAFEITVREKARQKNDHKPSGNQNPKPRRVLVTQFQRDAAVKAWVLQQAEGICECCEKPASFRGTDGLPYLELHYVRQLAEGGADTVSNAVALCPNCHREIHYGANAQALAAWLYDNVPRLSLD</sequence>
<reference evidence="3" key="1">
    <citation type="submission" date="2016-10" db="EMBL/GenBank/DDBJ databases">
        <authorList>
            <person name="Varghese N."/>
        </authorList>
    </citation>
    <scope>NUCLEOTIDE SEQUENCE [LARGE SCALE GENOMIC DNA]</scope>
    <source>
        <strain evidence="3">Nsp8</strain>
    </source>
</reference>
<dbReference type="Gene3D" id="1.10.30.50">
    <property type="match status" value="1"/>
</dbReference>
<protein>
    <submittedName>
        <fullName evidence="2">5-methylcytosine-specific restriction enzyme A</fullName>
    </submittedName>
</protein>
<feature type="domain" description="HNH nuclease" evidence="1">
    <location>
        <begin position="147"/>
        <end position="206"/>
    </location>
</feature>
<evidence type="ECO:0000313" key="3">
    <source>
        <dbReference type="Proteomes" id="UP000183107"/>
    </source>
</evidence>
<dbReference type="OrthoDB" id="9802640at2"/>
<dbReference type="Proteomes" id="UP000183107">
    <property type="component" value="Unassembled WGS sequence"/>
</dbReference>
<dbReference type="STRING" id="1266925.GCA_000619905_02902"/>
<dbReference type="EMBL" id="FOVJ01000001">
    <property type="protein sequence ID" value="SFN43087.1"/>
    <property type="molecule type" value="Genomic_DNA"/>
</dbReference>
<dbReference type="AlphaFoldDB" id="A0A1I4YYR8"/>
<dbReference type="CDD" id="cd00085">
    <property type="entry name" value="HNHc"/>
    <property type="match status" value="1"/>
</dbReference>
<dbReference type="Pfam" id="PF01844">
    <property type="entry name" value="HNH"/>
    <property type="match status" value="1"/>
</dbReference>
<proteinExistence type="predicted"/>
<dbReference type="InterPro" id="IPR002711">
    <property type="entry name" value="HNH"/>
</dbReference>
<dbReference type="GO" id="GO:0004519">
    <property type="term" value="F:endonuclease activity"/>
    <property type="evidence" value="ECO:0007669"/>
    <property type="project" value="InterPro"/>
</dbReference>
<dbReference type="InterPro" id="IPR003615">
    <property type="entry name" value="HNH_nuc"/>
</dbReference>
<dbReference type="SMART" id="SM00507">
    <property type="entry name" value="HNHc"/>
    <property type="match status" value="1"/>
</dbReference>
<dbReference type="GO" id="GO:0008270">
    <property type="term" value="F:zinc ion binding"/>
    <property type="evidence" value="ECO:0007669"/>
    <property type="project" value="InterPro"/>
</dbReference>
<dbReference type="GO" id="GO:0003676">
    <property type="term" value="F:nucleic acid binding"/>
    <property type="evidence" value="ECO:0007669"/>
    <property type="project" value="InterPro"/>
</dbReference>